<dbReference type="InterPro" id="IPR043149">
    <property type="entry name" value="TagF_N"/>
</dbReference>
<sequence>MALKKSAKKILNKIKTRIWFSLYYGIYQKSKLDKNLVLIESRSGSDLAGNILYITKELYENPDYRRLKLCISAKSFKFQEVRA</sequence>
<dbReference type="AlphaFoldDB" id="K1RNX3"/>
<evidence type="ECO:0000313" key="1">
    <source>
        <dbReference type="EMBL" id="EKC47038.1"/>
    </source>
</evidence>
<reference evidence="1" key="1">
    <citation type="journal article" date="2013" name="Environ. Microbiol.">
        <title>Microbiota from the distal guts of lean and obese adolescents exhibit partial functional redundancy besides clear differences in community structure.</title>
        <authorList>
            <person name="Ferrer M."/>
            <person name="Ruiz A."/>
            <person name="Lanza F."/>
            <person name="Haange S.B."/>
            <person name="Oberbach A."/>
            <person name="Till H."/>
            <person name="Bargiela R."/>
            <person name="Campoy C."/>
            <person name="Segura M.T."/>
            <person name="Richter M."/>
            <person name="von Bergen M."/>
            <person name="Seifert J."/>
            <person name="Suarez A."/>
        </authorList>
    </citation>
    <scope>NUCLEOTIDE SEQUENCE</scope>
</reference>
<feature type="non-terminal residue" evidence="1">
    <location>
        <position position="83"/>
    </location>
</feature>
<organism evidence="1">
    <name type="scientific">human gut metagenome</name>
    <dbReference type="NCBI Taxonomy" id="408170"/>
    <lineage>
        <taxon>unclassified sequences</taxon>
        <taxon>metagenomes</taxon>
        <taxon>organismal metagenomes</taxon>
    </lineage>
</organism>
<protein>
    <submittedName>
        <fullName evidence="1">Uncharacterized protein</fullName>
    </submittedName>
</protein>
<dbReference type="EMBL" id="AJWZ01010938">
    <property type="protein sequence ID" value="EKC47038.1"/>
    <property type="molecule type" value="Genomic_DNA"/>
</dbReference>
<name>K1RNX3_9ZZZZ</name>
<proteinExistence type="predicted"/>
<dbReference type="Gene3D" id="3.40.50.11820">
    <property type="match status" value="1"/>
</dbReference>
<accession>K1RNX3</accession>
<gene>
    <name evidence="1" type="ORF">OBE_15913</name>
</gene>
<comment type="caution">
    <text evidence="1">The sequence shown here is derived from an EMBL/GenBank/DDBJ whole genome shotgun (WGS) entry which is preliminary data.</text>
</comment>